<feature type="region of interest" description="Disordered" evidence="1">
    <location>
        <begin position="20"/>
        <end position="48"/>
    </location>
</feature>
<dbReference type="Gene3D" id="3.10.10.10">
    <property type="entry name" value="HIV Type 1 Reverse Transcriptase, subunit A, domain 1"/>
    <property type="match status" value="1"/>
</dbReference>
<evidence type="ECO:0000313" key="3">
    <source>
        <dbReference type="Proteomes" id="UP000634136"/>
    </source>
</evidence>
<dbReference type="AlphaFoldDB" id="A0A834ST23"/>
<organism evidence="2 3">
    <name type="scientific">Senna tora</name>
    <dbReference type="NCBI Taxonomy" id="362788"/>
    <lineage>
        <taxon>Eukaryota</taxon>
        <taxon>Viridiplantae</taxon>
        <taxon>Streptophyta</taxon>
        <taxon>Embryophyta</taxon>
        <taxon>Tracheophyta</taxon>
        <taxon>Spermatophyta</taxon>
        <taxon>Magnoliopsida</taxon>
        <taxon>eudicotyledons</taxon>
        <taxon>Gunneridae</taxon>
        <taxon>Pentapetalae</taxon>
        <taxon>rosids</taxon>
        <taxon>fabids</taxon>
        <taxon>Fabales</taxon>
        <taxon>Fabaceae</taxon>
        <taxon>Caesalpinioideae</taxon>
        <taxon>Cassia clade</taxon>
        <taxon>Senna</taxon>
    </lineage>
</organism>
<proteinExistence type="predicted"/>
<gene>
    <name evidence="2" type="ORF">G2W53_042030</name>
</gene>
<evidence type="ECO:0000313" key="2">
    <source>
        <dbReference type="EMBL" id="KAF7802919.1"/>
    </source>
</evidence>
<comment type="caution">
    <text evidence="2">The sequence shown here is derived from an EMBL/GenBank/DDBJ whole genome shotgun (WGS) entry which is preliminary data.</text>
</comment>
<accession>A0A834ST23</accession>
<dbReference type="EMBL" id="JAAIUW010000013">
    <property type="protein sequence ID" value="KAF7802919.1"/>
    <property type="molecule type" value="Genomic_DNA"/>
</dbReference>
<keyword evidence="3" id="KW-1185">Reference proteome</keyword>
<reference evidence="2" key="1">
    <citation type="submission" date="2020-09" db="EMBL/GenBank/DDBJ databases">
        <title>Genome-Enabled Discovery of Anthraquinone Biosynthesis in Senna tora.</title>
        <authorList>
            <person name="Kang S.-H."/>
            <person name="Pandey R.P."/>
            <person name="Lee C.-M."/>
            <person name="Sim J.-S."/>
            <person name="Jeong J.-T."/>
            <person name="Choi B.-S."/>
            <person name="Jung M."/>
            <person name="Ginzburg D."/>
            <person name="Zhao K."/>
            <person name="Won S.Y."/>
            <person name="Oh T.-J."/>
            <person name="Yu Y."/>
            <person name="Kim N.-H."/>
            <person name="Lee O.R."/>
            <person name="Lee T.-H."/>
            <person name="Bashyal P."/>
            <person name="Kim T.-S."/>
            <person name="Lee W.-H."/>
            <person name="Kawkins C."/>
            <person name="Kim C.-K."/>
            <person name="Kim J.S."/>
            <person name="Ahn B.O."/>
            <person name="Rhee S.Y."/>
            <person name="Sohng J.K."/>
        </authorList>
    </citation>
    <scope>NUCLEOTIDE SEQUENCE</scope>
    <source>
        <tissue evidence="2">Leaf</tissue>
    </source>
</reference>
<protein>
    <submittedName>
        <fullName evidence="2">Uncharacterized protein</fullName>
    </submittedName>
</protein>
<dbReference type="OrthoDB" id="1929490at2759"/>
<dbReference type="Proteomes" id="UP000634136">
    <property type="component" value="Unassembled WGS sequence"/>
</dbReference>
<evidence type="ECO:0000256" key="1">
    <source>
        <dbReference type="SAM" id="MobiDB-lite"/>
    </source>
</evidence>
<sequence>MSTQQFQNETRSSIQNLESQVSKLATSMSKLESQGKLPSQTEMNPRQNVSAITLRSGKELEEPIWKRSCGHGLGAESEPKTDVVLMKPAEGVQNEEKSSPLDGIVIKPPFPERLVQLKKKSEEKDVMDVFRKTKIDVYEGTFSMEFDGEVVKFNAMKRPIEISSVCKVGVINPIVQETLELHQQGKLSNELSQSIYQVCLEKPKEVPNSDEVQEVVYELEALKPKLGDPTPHDLNSSHTITSPIVMQEFELKLKQLPNYLKYAFLEVQVKEDKLVQMLEEYKEAIAYVKDLSLSTCVQRIPLGVNYDPIQEVQRHLNPLRMEVFKNEFQKLLAVDMIYLNSESEWVNQLQVTPNEIGTMVGNSEWVDYVTPKPPENE</sequence>
<name>A0A834ST23_9FABA</name>